<proteinExistence type="predicted"/>
<dbReference type="HOGENOM" id="CLU_1495654_0_0_6"/>
<accession>Q8CL42</accession>
<dbReference type="EMBL" id="AE009952">
    <property type="protein sequence ID" value="AAM85816.1"/>
    <property type="molecule type" value="Genomic_DNA"/>
</dbReference>
<protein>
    <submittedName>
        <fullName evidence="1">Uncharacterized protein</fullName>
    </submittedName>
</protein>
<name>Q8CL42_YERPE</name>
<dbReference type="AlphaFoldDB" id="Q8CL42"/>
<evidence type="ECO:0000313" key="1">
    <source>
        <dbReference type="EMBL" id="AAM85816.1"/>
    </source>
</evidence>
<dbReference type="Proteomes" id="UP000002490">
    <property type="component" value="Chromosome"/>
</dbReference>
<organism evidence="1 2">
    <name type="scientific">Yersinia pestis</name>
    <dbReference type="NCBI Taxonomy" id="632"/>
    <lineage>
        <taxon>Bacteria</taxon>
        <taxon>Pseudomonadati</taxon>
        <taxon>Pseudomonadota</taxon>
        <taxon>Gammaproteobacteria</taxon>
        <taxon>Enterobacterales</taxon>
        <taxon>Yersiniaceae</taxon>
        <taxon>Yersinia</taxon>
    </lineage>
</organism>
<dbReference type="KEGG" id="ypk:y2257"/>
<reference evidence="1 2" key="1">
    <citation type="journal article" date="2002" name="J. Bacteriol.">
        <title>Genome sequence of Yersinia pestis KIM.</title>
        <authorList>
            <person name="Deng W."/>
            <person name="Burland V."/>
            <person name="Plunkett G.III."/>
            <person name="Boutin A."/>
            <person name="Mayhew G.F."/>
            <person name="Liss P."/>
            <person name="Perna N.T."/>
            <person name="Rose D.J."/>
            <person name="Mau B."/>
            <person name="Zhou S."/>
            <person name="Schwartz D.C."/>
            <person name="Fetherston J.D."/>
            <person name="Lindler L.E."/>
            <person name="Brubaker R.R."/>
            <person name="Plana G.V."/>
            <person name="Straley S.C."/>
            <person name="McDonough K.A."/>
            <person name="Nilles M.L."/>
            <person name="Matson J.S."/>
            <person name="Blattner F.R."/>
            <person name="Perry R.D."/>
        </authorList>
    </citation>
    <scope>NUCLEOTIDE SEQUENCE [LARGE SCALE GENOMIC DNA]</scope>
    <source>
        <strain evidence="2">KIM10+ / Biovar Mediaevalis</strain>
    </source>
</reference>
<gene>
    <name evidence="1" type="ordered locus">y2257</name>
</gene>
<sequence>MFCVGPFTMTCHKNLQNSLMIPFTPDVTALGLDGIKNILFNRLLITPGLGQYGSLCRIQPLVGEMLSNHDIPLLRQRQTEPMFFVTRNSRSIATAQMRKEFKLHTALTVEQHQIFTQNVNADFFLYFALCGLQRSLPLFQTAGHRLPKIRIIAPLQHQHSPAGFGIDDDQNRLGAFIIHY</sequence>
<evidence type="ECO:0000313" key="2">
    <source>
        <dbReference type="Proteomes" id="UP000002490"/>
    </source>
</evidence>